<dbReference type="Proteomes" id="UP001497623">
    <property type="component" value="Unassembled WGS sequence"/>
</dbReference>
<organism evidence="2 3">
    <name type="scientific">Meganyctiphanes norvegica</name>
    <name type="common">Northern krill</name>
    <name type="synonym">Thysanopoda norvegica</name>
    <dbReference type="NCBI Taxonomy" id="48144"/>
    <lineage>
        <taxon>Eukaryota</taxon>
        <taxon>Metazoa</taxon>
        <taxon>Ecdysozoa</taxon>
        <taxon>Arthropoda</taxon>
        <taxon>Crustacea</taxon>
        <taxon>Multicrustacea</taxon>
        <taxon>Malacostraca</taxon>
        <taxon>Eumalacostraca</taxon>
        <taxon>Eucarida</taxon>
        <taxon>Euphausiacea</taxon>
        <taxon>Euphausiidae</taxon>
        <taxon>Meganyctiphanes</taxon>
    </lineage>
</organism>
<proteinExistence type="predicted"/>
<feature type="compositionally biased region" description="Basic and acidic residues" evidence="1">
    <location>
        <begin position="39"/>
        <end position="55"/>
    </location>
</feature>
<dbReference type="EMBL" id="CAXKWB010002541">
    <property type="protein sequence ID" value="CAL4067145.1"/>
    <property type="molecule type" value="Genomic_DNA"/>
</dbReference>
<gene>
    <name evidence="2" type="ORF">MNOR_LOCUS6231</name>
</gene>
<accession>A0AAV2PYC4</accession>
<feature type="non-terminal residue" evidence="2">
    <location>
        <position position="1"/>
    </location>
</feature>
<evidence type="ECO:0000313" key="2">
    <source>
        <dbReference type="EMBL" id="CAL4067145.1"/>
    </source>
</evidence>
<evidence type="ECO:0000313" key="3">
    <source>
        <dbReference type="Proteomes" id="UP001497623"/>
    </source>
</evidence>
<feature type="non-terminal residue" evidence="2">
    <location>
        <position position="109"/>
    </location>
</feature>
<feature type="region of interest" description="Disordered" evidence="1">
    <location>
        <begin position="1"/>
        <end position="75"/>
    </location>
</feature>
<evidence type="ECO:0000256" key="1">
    <source>
        <dbReference type="SAM" id="MobiDB-lite"/>
    </source>
</evidence>
<sequence>THTTPLTTSPQPNSPAEGRSLQDESFPRASLNVVNGDIQNHEVIAKQDSISDAKETSNSSEKSNGHISSYSSGQDNELVFGCTSYSLQKINIHSSNSAKKSMEQGNKIQ</sequence>
<name>A0AAV2PYC4_MEGNR</name>
<feature type="compositionally biased region" description="Polar residues" evidence="1">
    <location>
        <begin position="1"/>
        <end position="11"/>
    </location>
</feature>
<reference evidence="2 3" key="1">
    <citation type="submission" date="2024-05" db="EMBL/GenBank/DDBJ databases">
        <authorList>
            <person name="Wallberg A."/>
        </authorList>
    </citation>
    <scope>NUCLEOTIDE SEQUENCE [LARGE SCALE GENOMIC DNA]</scope>
</reference>
<feature type="compositionally biased region" description="Polar residues" evidence="1">
    <location>
        <begin position="56"/>
        <end position="75"/>
    </location>
</feature>
<protein>
    <submittedName>
        <fullName evidence="2">Uncharacterized protein</fullName>
    </submittedName>
</protein>
<keyword evidence="3" id="KW-1185">Reference proteome</keyword>
<dbReference type="AlphaFoldDB" id="A0AAV2PYC4"/>
<comment type="caution">
    <text evidence="2">The sequence shown here is derived from an EMBL/GenBank/DDBJ whole genome shotgun (WGS) entry which is preliminary data.</text>
</comment>